<evidence type="ECO:0000313" key="2">
    <source>
        <dbReference type="EMBL" id="CAJ1375843.1"/>
    </source>
</evidence>
<gene>
    <name evidence="2" type="ORF">EVOR1521_LOCUS5034</name>
</gene>
<sequence>MASTCVTALDGAPADLDGTHALRGLLYQERPARENARVHWDEQCIAEHDKERGTRQKIDEPDTPFVRSPQTSDSEDEDHARPKQPAVVLATEATESTARPFCAKTASMVTSRLNEWVQDGGRRDSKGSTGSTEEAKAIHRANPRVTLPEEERPSSSSFKVDTRVDGDHPGDDPSKDEKWRSKRTAHYRDMAAAFRSAPPDSDSESDGSETN</sequence>
<dbReference type="PANTHER" id="PTHR12398:SF20">
    <property type="entry name" value="PROTEIN PHOSPHATASE 1 REGULATORY INHIBITOR SUBUNIT 2"/>
    <property type="match status" value="1"/>
</dbReference>
<dbReference type="GO" id="GO:0009966">
    <property type="term" value="P:regulation of signal transduction"/>
    <property type="evidence" value="ECO:0007669"/>
    <property type="project" value="InterPro"/>
</dbReference>
<organism evidence="2 3">
    <name type="scientific">Effrenium voratum</name>
    <dbReference type="NCBI Taxonomy" id="2562239"/>
    <lineage>
        <taxon>Eukaryota</taxon>
        <taxon>Sar</taxon>
        <taxon>Alveolata</taxon>
        <taxon>Dinophyceae</taxon>
        <taxon>Suessiales</taxon>
        <taxon>Symbiodiniaceae</taxon>
        <taxon>Effrenium</taxon>
    </lineage>
</organism>
<proteinExistence type="predicted"/>
<protein>
    <submittedName>
        <fullName evidence="2">Uncharacterized protein</fullName>
    </submittedName>
</protein>
<dbReference type="Proteomes" id="UP001178507">
    <property type="component" value="Unassembled WGS sequence"/>
</dbReference>
<evidence type="ECO:0000313" key="3">
    <source>
        <dbReference type="Proteomes" id="UP001178507"/>
    </source>
</evidence>
<keyword evidence="3" id="KW-1185">Reference proteome</keyword>
<feature type="compositionally biased region" description="Basic and acidic residues" evidence="1">
    <location>
        <begin position="160"/>
        <end position="179"/>
    </location>
</feature>
<dbReference type="GO" id="GO:0004864">
    <property type="term" value="F:protein phosphatase inhibitor activity"/>
    <property type="evidence" value="ECO:0007669"/>
    <property type="project" value="InterPro"/>
</dbReference>
<name>A0AA36HX88_9DINO</name>
<accession>A0AA36HX88</accession>
<dbReference type="EMBL" id="CAUJNA010000343">
    <property type="protein sequence ID" value="CAJ1375843.1"/>
    <property type="molecule type" value="Genomic_DNA"/>
</dbReference>
<dbReference type="AlphaFoldDB" id="A0AA36HX88"/>
<evidence type="ECO:0000256" key="1">
    <source>
        <dbReference type="SAM" id="MobiDB-lite"/>
    </source>
</evidence>
<dbReference type="Pfam" id="PF04979">
    <property type="entry name" value="IPP-2"/>
    <property type="match status" value="1"/>
</dbReference>
<comment type="caution">
    <text evidence="2">The sequence shown here is derived from an EMBL/GenBank/DDBJ whole genome shotgun (WGS) entry which is preliminary data.</text>
</comment>
<reference evidence="2" key="1">
    <citation type="submission" date="2023-08" db="EMBL/GenBank/DDBJ databases">
        <authorList>
            <person name="Chen Y."/>
            <person name="Shah S."/>
            <person name="Dougan E. K."/>
            <person name="Thang M."/>
            <person name="Chan C."/>
        </authorList>
    </citation>
    <scope>NUCLEOTIDE SEQUENCE</scope>
</reference>
<dbReference type="InterPro" id="IPR007062">
    <property type="entry name" value="PPI-2"/>
</dbReference>
<dbReference type="PANTHER" id="PTHR12398">
    <property type="entry name" value="PROTEIN PHOSPHATASE INHIBITOR"/>
    <property type="match status" value="1"/>
</dbReference>
<feature type="compositionally biased region" description="Basic and acidic residues" evidence="1">
    <location>
        <begin position="46"/>
        <end position="60"/>
    </location>
</feature>
<feature type="region of interest" description="Disordered" evidence="1">
    <location>
        <begin position="46"/>
        <end position="211"/>
    </location>
</feature>
<feature type="compositionally biased region" description="Acidic residues" evidence="1">
    <location>
        <begin position="201"/>
        <end position="211"/>
    </location>
</feature>